<dbReference type="Proteomes" id="UP001595914">
    <property type="component" value="Unassembled WGS sequence"/>
</dbReference>
<reference evidence="2" key="1">
    <citation type="journal article" date="2019" name="Int. J. Syst. Evol. Microbiol.">
        <title>The Global Catalogue of Microorganisms (GCM) 10K type strain sequencing project: providing services to taxonomists for standard genome sequencing and annotation.</title>
        <authorList>
            <consortium name="The Broad Institute Genomics Platform"/>
            <consortium name="The Broad Institute Genome Sequencing Center for Infectious Disease"/>
            <person name="Wu L."/>
            <person name="Ma J."/>
        </authorList>
    </citation>
    <scope>NUCLEOTIDE SEQUENCE [LARGE SCALE GENOMIC DNA]</scope>
    <source>
        <strain evidence="2">CCUG 54520</strain>
    </source>
</reference>
<gene>
    <name evidence="1" type="ORF">ACFO6S_05405</name>
</gene>
<proteinExistence type="predicted"/>
<accession>A0ABV9FM49</accession>
<evidence type="ECO:0000313" key="2">
    <source>
        <dbReference type="Proteomes" id="UP001595914"/>
    </source>
</evidence>
<protein>
    <submittedName>
        <fullName evidence="1">DUF1579 family protein</fullName>
    </submittedName>
</protein>
<dbReference type="InterPro" id="IPR011473">
    <property type="entry name" value="DUF1579"/>
</dbReference>
<dbReference type="EMBL" id="JBHSFO010000002">
    <property type="protein sequence ID" value="MFC4603120.1"/>
    <property type="molecule type" value="Genomic_DNA"/>
</dbReference>
<sequence>MTVTAETMRPFDSIIGRWRTSGTVLDEHGEPAARIDGTDEYEWMPGGNWIVHRVDVTMGEDRVHALELIGEYDAAAGTYAMRAFDGSGEYGEMTARPNADGSWTFLGDGMRSTLRPAEDRSSMTARWERQIDSGAWIHWMDMRFDAVT</sequence>
<evidence type="ECO:0000313" key="1">
    <source>
        <dbReference type="EMBL" id="MFC4603120.1"/>
    </source>
</evidence>
<dbReference type="Pfam" id="PF07617">
    <property type="entry name" value="DUF1579"/>
    <property type="match status" value="1"/>
</dbReference>
<name>A0ABV9FM49_9NOCA</name>
<comment type="caution">
    <text evidence="1">The sequence shown here is derived from an EMBL/GenBank/DDBJ whole genome shotgun (WGS) entry which is preliminary data.</text>
</comment>
<keyword evidence="2" id="KW-1185">Reference proteome</keyword>
<organism evidence="1 2">
    <name type="scientific">Rhodococcus kronopolitis</name>
    <dbReference type="NCBI Taxonomy" id="1460226"/>
    <lineage>
        <taxon>Bacteria</taxon>
        <taxon>Bacillati</taxon>
        <taxon>Actinomycetota</taxon>
        <taxon>Actinomycetes</taxon>
        <taxon>Mycobacteriales</taxon>
        <taxon>Nocardiaceae</taxon>
        <taxon>Rhodococcus</taxon>
    </lineage>
</organism>
<dbReference type="RefSeq" id="WP_378414830.1">
    <property type="nucleotide sequence ID" value="NZ_JBHSFO010000002.1"/>
</dbReference>